<evidence type="ECO:0000313" key="1">
    <source>
        <dbReference type="EMBL" id="KAG7448629.1"/>
    </source>
</evidence>
<gene>
    <name evidence="1" type="ORF">BT62DRAFT_718230</name>
</gene>
<evidence type="ECO:0000313" key="2">
    <source>
        <dbReference type="Proteomes" id="UP000812287"/>
    </source>
</evidence>
<reference evidence="1" key="1">
    <citation type="submission" date="2020-11" db="EMBL/GenBank/DDBJ databases">
        <title>Adaptations for nitrogen fixation in a non-lichenized fungal sporocarp promotes dispersal by wood-feeding termites.</title>
        <authorList>
            <consortium name="DOE Joint Genome Institute"/>
            <person name="Koch R.A."/>
            <person name="Yoon G."/>
            <person name="Arayal U."/>
            <person name="Lail K."/>
            <person name="Amirebrahimi M."/>
            <person name="Labutti K."/>
            <person name="Lipzen A."/>
            <person name="Riley R."/>
            <person name="Barry K."/>
            <person name="Henrissat B."/>
            <person name="Grigoriev I.V."/>
            <person name="Herr J.R."/>
            <person name="Aime M.C."/>
        </authorList>
    </citation>
    <scope>NUCLEOTIDE SEQUENCE</scope>
    <source>
        <strain evidence="1">MCA 3950</strain>
    </source>
</reference>
<name>A0A9P7VX95_9AGAR</name>
<dbReference type="Proteomes" id="UP000812287">
    <property type="component" value="Unassembled WGS sequence"/>
</dbReference>
<keyword evidence="2" id="KW-1185">Reference proteome</keyword>
<sequence>MPYVHSLACSLTVIGAGIAKWHCSSRAALLSLVVRLPTCRNYGAPTLKLRLDCCSSSKEGFRNVSLGWMLFLHTVFDLGVVFCKALGTCGRLCPSRRFFCDFVVPYQSAWARNIGVTLLNEELLVARAFDGCDHQAISTMTLFVKLTITSTFCKWLLVPQPYLINSKKGVSKSSKRPSSAQALTSGQSLLIRIQDYFKIKILRDNTITRTF</sequence>
<dbReference type="AlphaFoldDB" id="A0A9P7VX95"/>
<dbReference type="RefSeq" id="XP_043042129.1">
    <property type="nucleotide sequence ID" value="XM_043181997.1"/>
</dbReference>
<dbReference type="EMBL" id="MU250529">
    <property type="protein sequence ID" value="KAG7448629.1"/>
    <property type="molecule type" value="Genomic_DNA"/>
</dbReference>
<organism evidence="1 2">
    <name type="scientific">Guyanagaster necrorhizus</name>
    <dbReference type="NCBI Taxonomy" id="856835"/>
    <lineage>
        <taxon>Eukaryota</taxon>
        <taxon>Fungi</taxon>
        <taxon>Dikarya</taxon>
        <taxon>Basidiomycota</taxon>
        <taxon>Agaricomycotina</taxon>
        <taxon>Agaricomycetes</taxon>
        <taxon>Agaricomycetidae</taxon>
        <taxon>Agaricales</taxon>
        <taxon>Marasmiineae</taxon>
        <taxon>Physalacriaceae</taxon>
        <taxon>Guyanagaster</taxon>
    </lineage>
</organism>
<protein>
    <submittedName>
        <fullName evidence="1">Uncharacterized protein</fullName>
    </submittedName>
</protein>
<dbReference type="GeneID" id="66104293"/>
<proteinExistence type="predicted"/>
<comment type="caution">
    <text evidence="1">The sequence shown here is derived from an EMBL/GenBank/DDBJ whole genome shotgun (WGS) entry which is preliminary data.</text>
</comment>
<accession>A0A9P7VX95</accession>